<name>A0ABV2JH22_9STRE</name>
<organism evidence="3 4">
    <name type="scientific">Streptococcus porcorum</name>
    <dbReference type="NCBI Taxonomy" id="701526"/>
    <lineage>
        <taxon>Bacteria</taxon>
        <taxon>Bacillati</taxon>
        <taxon>Bacillota</taxon>
        <taxon>Bacilli</taxon>
        <taxon>Lactobacillales</taxon>
        <taxon>Streptococcaceae</taxon>
        <taxon>Streptococcus</taxon>
    </lineage>
</organism>
<protein>
    <recommendedName>
        <fullName evidence="2">PASTA domain-containing protein</fullName>
    </recommendedName>
</protein>
<accession>A0ABV2JH22</accession>
<dbReference type="CDD" id="cd06577">
    <property type="entry name" value="PASTA_pknB"/>
    <property type="match status" value="2"/>
</dbReference>
<reference evidence="3 4" key="1">
    <citation type="submission" date="2024-06" db="EMBL/GenBank/DDBJ databases">
        <title>Genomic Encyclopedia of Type Strains, Phase IV (KMG-IV): sequencing the most valuable type-strain genomes for metagenomic binning, comparative biology and taxonomic classification.</title>
        <authorList>
            <person name="Goeker M."/>
        </authorList>
    </citation>
    <scope>NUCLEOTIDE SEQUENCE [LARGE SCALE GENOMIC DNA]</scope>
    <source>
        <strain evidence="3 4">DSM 28302</strain>
    </source>
</reference>
<evidence type="ECO:0000256" key="1">
    <source>
        <dbReference type="ARBA" id="ARBA00004162"/>
    </source>
</evidence>
<evidence type="ECO:0000313" key="3">
    <source>
        <dbReference type="EMBL" id="MET3635057.1"/>
    </source>
</evidence>
<evidence type="ECO:0000259" key="2">
    <source>
        <dbReference type="Pfam" id="PF03793"/>
    </source>
</evidence>
<dbReference type="Pfam" id="PF03793">
    <property type="entry name" value="PASTA"/>
    <property type="match status" value="1"/>
</dbReference>
<dbReference type="Proteomes" id="UP001549037">
    <property type="component" value="Unassembled WGS sequence"/>
</dbReference>
<dbReference type="EMBL" id="JBEPLN010000038">
    <property type="protein sequence ID" value="MET3635057.1"/>
    <property type="molecule type" value="Genomic_DNA"/>
</dbReference>
<dbReference type="RefSeq" id="WP_354369778.1">
    <property type="nucleotide sequence ID" value="NZ_JBEPLN010000038.1"/>
</dbReference>
<comment type="subcellular location">
    <subcellularLocation>
        <location evidence="1">Cell membrane</location>
        <topology evidence="1">Single-pass membrane protein</topology>
    </subcellularLocation>
</comment>
<evidence type="ECO:0000313" key="4">
    <source>
        <dbReference type="Proteomes" id="UP001549037"/>
    </source>
</evidence>
<sequence>MVFGIMMMVQDTGGVLMKSTGIKKAGKTIGTIGSIFSVLDTVKMVEEVSKHSTPLIDKAIERHYASKKDRIFLSDVVHMSIDKAKDHLEGLGLVVAILPAKQSQLKKDIRLDEVVHMVPKPGFVSKGSLVKLYVVTAEQTLTGESSSLPNLKGMFLEEAASLLEESGFKVARIPLKADRKYYKEESYRVISSDPKNRLFSQSPRLGVIIRLFYLDDSTLQESRHLEQLYQDKVQQQKQTVIHSLNRVKGHPRDTIHHARKLSQVTWRRVKILFRR</sequence>
<comment type="caution">
    <text evidence="3">The sequence shown here is derived from an EMBL/GenBank/DDBJ whole genome shotgun (WGS) entry which is preliminary data.</text>
</comment>
<feature type="domain" description="PASTA" evidence="2">
    <location>
        <begin position="148"/>
        <end position="195"/>
    </location>
</feature>
<dbReference type="InterPro" id="IPR005543">
    <property type="entry name" value="PASTA_dom"/>
</dbReference>
<gene>
    <name evidence="3" type="ORF">ABID28_001719</name>
</gene>
<keyword evidence="4" id="KW-1185">Reference proteome</keyword>
<proteinExistence type="predicted"/>